<dbReference type="EMBL" id="CP030150">
    <property type="protein sequence ID" value="AWX72646.1"/>
    <property type="molecule type" value="Genomic_DNA"/>
</dbReference>
<dbReference type="Proteomes" id="UP000250069">
    <property type="component" value="Chromosome"/>
</dbReference>
<sequence length="183" mass="20453">MNQLTDTTNNIWRVINRHKRLIIAIVVIATVGYLVFGRSSGLTQEKFQDKIYKVSNGVIDINDSKIEKVNDGSSVYMAKWNGFTITASVDSKDRIIFPYGVIGLPSNQMDEISLGQYQEIMKALSSVADSKLSDEDKERLILNELNFNNVIETGTKHSASKNGIKYELIGTEGTLLFMLGNKK</sequence>
<evidence type="ECO:0000313" key="2">
    <source>
        <dbReference type="EMBL" id="AWX72646.1"/>
    </source>
</evidence>
<accession>A0ABC8D9X2</accession>
<evidence type="ECO:0000313" key="3">
    <source>
        <dbReference type="Proteomes" id="UP000250069"/>
    </source>
</evidence>
<keyword evidence="1" id="KW-1133">Transmembrane helix</keyword>
<gene>
    <name evidence="2" type="ORF">BVDSYZ_11675</name>
</gene>
<dbReference type="RefSeq" id="WP_057080572.1">
    <property type="nucleotide sequence ID" value="NZ_CP015443.1"/>
</dbReference>
<keyword evidence="1" id="KW-0812">Transmembrane</keyword>
<evidence type="ECO:0000256" key="1">
    <source>
        <dbReference type="SAM" id="Phobius"/>
    </source>
</evidence>
<dbReference type="AlphaFoldDB" id="A0ABC8D9X2"/>
<feature type="transmembrane region" description="Helical" evidence="1">
    <location>
        <begin position="21"/>
        <end position="37"/>
    </location>
</feature>
<name>A0ABC8D9X2_BACVE</name>
<protein>
    <submittedName>
        <fullName evidence="2">Uncharacterized protein</fullName>
    </submittedName>
</protein>
<keyword evidence="1" id="KW-0472">Membrane</keyword>
<organism evidence="2 3">
    <name type="scientific">Bacillus velezensis</name>
    <dbReference type="NCBI Taxonomy" id="492670"/>
    <lineage>
        <taxon>Bacteria</taxon>
        <taxon>Bacillati</taxon>
        <taxon>Bacillota</taxon>
        <taxon>Bacilli</taxon>
        <taxon>Bacillales</taxon>
        <taxon>Bacillaceae</taxon>
        <taxon>Bacillus</taxon>
        <taxon>Bacillus amyloliquefaciens group</taxon>
    </lineage>
</organism>
<reference evidence="2 3" key="1">
    <citation type="submission" date="2018-06" db="EMBL/GenBank/DDBJ databases">
        <title>Complete Genome Sequence of Bacillus velezensis DSYZ, a Plant Growth-Promoting Rhizobacterium with Antifungal Activity.</title>
        <authorList>
            <person name="Du B."/>
            <person name="Ding Y."/>
            <person name="Liu K."/>
            <person name="Yao L."/>
            <person name="Wang C."/>
            <person name="Li H."/>
            <person name="Liu H."/>
        </authorList>
    </citation>
    <scope>NUCLEOTIDE SEQUENCE [LARGE SCALE GENOMIC DNA]</scope>
    <source>
        <strain evidence="2 3">DSYZ</strain>
    </source>
</reference>
<proteinExistence type="predicted"/>